<organism evidence="1 2">
    <name type="scientific">Lactobacillus acetotolerans</name>
    <dbReference type="NCBI Taxonomy" id="1600"/>
    <lineage>
        <taxon>Bacteria</taxon>
        <taxon>Bacillati</taxon>
        <taxon>Bacillota</taxon>
        <taxon>Bacilli</taxon>
        <taxon>Lactobacillales</taxon>
        <taxon>Lactobacillaceae</taxon>
        <taxon>Lactobacillus</taxon>
    </lineage>
</organism>
<accession>A0A0D6A634</accession>
<dbReference type="STRING" id="1600.LBAT_1521"/>
<gene>
    <name evidence="1" type="ORF">LBAT_1521</name>
</gene>
<evidence type="ECO:0000313" key="2">
    <source>
        <dbReference type="Proteomes" id="UP000035709"/>
    </source>
</evidence>
<name>A0A0D6A634_9LACO</name>
<dbReference type="PATRIC" id="fig|1600.4.peg.1552"/>
<dbReference type="AlphaFoldDB" id="A0A0D6A634"/>
<dbReference type="Proteomes" id="UP000035709">
    <property type="component" value="Chromosome"/>
</dbReference>
<sequence length="71" mass="7905">MTWLKINNFYLPYLVVPLLTKLGSSIISPCGEPDCSIFCKSISARNSPIFKIGCFTVVNCGLDTWFKKTPS</sequence>
<proteinExistence type="predicted"/>
<dbReference type="KEGG" id="lae:LBAT_1521"/>
<protein>
    <submittedName>
        <fullName evidence="1">Uncharacterized protein</fullName>
    </submittedName>
</protein>
<reference evidence="1 2" key="1">
    <citation type="submission" date="2015-03" db="EMBL/GenBank/DDBJ databases">
        <title>Complete genome sequence of Lactobacillus acetotolerans NBRC 13120.</title>
        <authorList>
            <person name="Toh H."/>
            <person name="Morita H."/>
            <person name="Fujita N."/>
        </authorList>
    </citation>
    <scope>NUCLEOTIDE SEQUENCE [LARGE SCALE GENOMIC DNA]</scope>
    <source>
        <strain evidence="1 2">NBRC 13120</strain>
    </source>
</reference>
<evidence type="ECO:0000313" key="1">
    <source>
        <dbReference type="EMBL" id="BAQ57910.1"/>
    </source>
</evidence>
<keyword evidence="2" id="KW-1185">Reference proteome</keyword>
<dbReference type="EMBL" id="AP014808">
    <property type="protein sequence ID" value="BAQ57910.1"/>
    <property type="molecule type" value="Genomic_DNA"/>
</dbReference>